<feature type="active site" description="Proton acceptor" evidence="1">
    <location>
        <position position="197"/>
    </location>
</feature>
<evidence type="ECO:0008006" key="7">
    <source>
        <dbReference type="Google" id="ProtNLM"/>
    </source>
</evidence>
<dbReference type="Pfam" id="PF01041">
    <property type="entry name" value="DegT_DnrJ_EryC1"/>
    <property type="match status" value="1"/>
</dbReference>
<reference evidence="5 6" key="1">
    <citation type="journal article" date="2016" name="Nat. Commun.">
        <title>Thousands of microbial genomes shed light on interconnected biogeochemical processes in an aquifer system.</title>
        <authorList>
            <person name="Anantharaman K."/>
            <person name="Brown C.T."/>
            <person name="Hug L.A."/>
            <person name="Sharon I."/>
            <person name="Castelle C.J."/>
            <person name="Probst A.J."/>
            <person name="Thomas B.C."/>
            <person name="Singh A."/>
            <person name="Wilkins M.J."/>
            <person name="Karaoz U."/>
            <person name="Brodie E.L."/>
            <person name="Williams K.H."/>
            <person name="Hubbard S.S."/>
            <person name="Banfield J.F."/>
        </authorList>
    </citation>
    <scope>NUCLEOTIDE SEQUENCE [LARGE SCALE GENOMIC DNA]</scope>
    <source>
        <strain evidence="6">RIFCSPLOWO2_12_FULL_64_10</strain>
    </source>
</reference>
<feature type="region of interest" description="Disordered" evidence="4">
    <location>
        <begin position="1"/>
        <end position="22"/>
    </location>
</feature>
<dbReference type="InterPro" id="IPR015422">
    <property type="entry name" value="PyrdxlP-dep_Trfase_small"/>
</dbReference>
<dbReference type="CDD" id="cd00616">
    <property type="entry name" value="AHBA_syn"/>
    <property type="match status" value="1"/>
</dbReference>
<dbReference type="Gene3D" id="3.40.640.10">
    <property type="entry name" value="Type I PLP-dependent aspartate aminotransferase-like (Major domain)"/>
    <property type="match status" value="1"/>
</dbReference>
<dbReference type="InterPro" id="IPR015421">
    <property type="entry name" value="PyrdxlP-dep_Trfase_major"/>
</dbReference>
<evidence type="ECO:0000313" key="6">
    <source>
        <dbReference type="Proteomes" id="UP000178606"/>
    </source>
</evidence>
<dbReference type="GO" id="GO:0000271">
    <property type="term" value="P:polysaccharide biosynthetic process"/>
    <property type="evidence" value="ECO:0007669"/>
    <property type="project" value="TreeGrafter"/>
</dbReference>
<dbReference type="Gene3D" id="3.90.1150.10">
    <property type="entry name" value="Aspartate Aminotransferase, domain 1"/>
    <property type="match status" value="1"/>
</dbReference>
<dbReference type="PANTHER" id="PTHR30244">
    <property type="entry name" value="TRANSAMINASE"/>
    <property type="match status" value="1"/>
</dbReference>
<comment type="similarity">
    <text evidence="3">Belongs to the DegT/DnrJ/EryC1 family.</text>
</comment>
<evidence type="ECO:0000256" key="2">
    <source>
        <dbReference type="PIRSR" id="PIRSR000390-2"/>
    </source>
</evidence>
<gene>
    <name evidence="5" type="ORF">A3F84_17000</name>
</gene>
<evidence type="ECO:0000256" key="1">
    <source>
        <dbReference type="PIRSR" id="PIRSR000390-1"/>
    </source>
</evidence>
<evidence type="ECO:0000256" key="4">
    <source>
        <dbReference type="SAM" id="MobiDB-lite"/>
    </source>
</evidence>
<dbReference type="InterPro" id="IPR000653">
    <property type="entry name" value="DegT/StrS_aminotransferase"/>
</dbReference>
<dbReference type="EMBL" id="MFKF01000356">
    <property type="protein sequence ID" value="OGG45929.1"/>
    <property type="molecule type" value="Genomic_DNA"/>
</dbReference>
<evidence type="ECO:0000313" key="5">
    <source>
        <dbReference type="EMBL" id="OGG45929.1"/>
    </source>
</evidence>
<dbReference type="SUPFAM" id="SSF53383">
    <property type="entry name" value="PLP-dependent transferases"/>
    <property type="match status" value="1"/>
</dbReference>
<dbReference type="AlphaFoldDB" id="A0A1F6C9S5"/>
<protein>
    <recommendedName>
        <fullName evidence="7">Glutamine--scyllo-inositol aminotransferase</fullName>
    </recommendedName>
</protein>
<feature type="modified residue" description="N6-(pyridoxal phosphate)lysine" evidence="2">
    <location>
        <position position="197"/>
    </location>
</feature>
<dbReference type="GO" id="GO:0030170">
    <property type="term" value="F:pyridoxal phosphate binding"/>
    <property type="evidence" value="ECO:0007669"/>
    <property type="project" value="TreeGrafter"/>
</dbReference>
<dbReference type="InterPro" id="IPR015424">
    <property type="entry name" value="PyrdxlP-dep_Trfase"/>
</dbReference>
<proteinExistence type="inferred from homology"/>
<keyword evidence="2 3" id="KW-0663">Pyridoxal phosphate</keyword>
<dbReference type="Proteomes" id="UP000178606">
    <property type="component" value="Unassembled WGS sequence"/>
</dbReference>
<organism evidence="5 6">
    <name type="scientific">Handelsmanbacteria sp. (strain RIFCSPLOWO2_12_FULL_64_10)</name>
    <dbReference type="NCBI Taxonomy" id="1817868"/>
    <lineage>
        <taxon>Bacteria</taxon>
        <taxon>Candidatus Handelsmaniibacteriota</taxon>
    </lineage>
</organism>
<sequence length="414" mass="45109">MSASQLALDGGSPYRTKPFPRRTPFGEEEVEMVAKAIRSQNLFGLGGPMTEEFQKKFADLYGVPCAVASTSGTAAIHIAVGTVNPNPGDEIITAPITDAGTVVPILYQNAIPVFADIDRTYNMDPKDVEAKITPRTRAILAVHLFGNPCDTDALLDIAQRRNLLLIEDCSQAHMTEYKGRLLGTIGHIGCFSLQQSKHMTTGDGGVTVTRDKGLAERMALFRDKGWSRQPGWGARTYRFLAPNYRITELQSAVGLVQIGKVRDVARKRNELGDLLSASIQGSPGVEPPPVTPGGKHTYWSYPLRITEGTADAFAQALRAEGVSAGAHYIGEPIFMCMEALAEKVTFGDSHHPLDGCHGGRQIEYGRGLCPRTEEALRRMVTLGIHEHMSREDILDMAGAIRKVAEGLDAKRRKK</sequence>
<comment type="caution">
    <text evidence="5">The sequence shown here is derived from an EMBL/GenBank/DDBJ whole genome shotgun (WGS) entry which is preliminary data.</text>
</comment>
<dbReference type="PANTHER" id="PTHR30244:SF34">
    <property type="entry name" value="DTDP-4-AMINO-4,6-DIDEOXYGALACTOSE TRANSAMINASE"/>
    <property type="match status" value="1"/>
</dbReference>
<dbReference type="GO" id="GO:0008483">
    <property type="term" value="F:transaminase activity"/>
    <property type="evidence" value="ECO:0007669"/>
    <property type="project" value="TreeGrafter"/>
</dbReference>
<name>A0A1F6C9S5_HANXR</name>
<dbReference type="PIRSF" id="PIRSF000390">
    <property type="entry name" value="PLP_StrS"/>
    <property type="match status" value="1"/>
</dbReference>
<evidence type="ECO:0000256" key="3">
    <source>
        <dbReference type="RuleBase" id="RU004508"/>
    </source>
</evidence>
<accession>A0A1F6C9S5</accession>